<sequence>LFSHTQVLVDGSSSGVSHGEMRFNELHLTKFHLRFPFSEFSGVVRKALWKETMWAKKEAKKKRTELNDFDRFKLRKVRQINKLRTDAFYRFTKRKIKADDAASKSMKKAEKIIF</sequence>
<evidence type="ECO:0000256" key="2">
    <source>
        <dbReference type="ARBA" id="ARBA00023274"/>
    </source>
</evidence>
<evidence type="ECO:0000256" key="1">
    <source>
        <dbReference type="ARBA" id="ARBA00022980"/>
    </source>
</evidence>
<dbReference type="GO" id="GO:0042273">
    <property type="term" value="P:ribosomal large subunit biogenesis"/>
    <property type="evidence" value="ECO:0007669"/>
    <property type="project" value="TreeGrafter"/>
</dbReference>
<keyword evidence="1 4" id="KW-0689">Ribosomal protein</keyword>
<dbReference type="PANTHER" id="PTHR11127:SF2">
    <property type="entry name" value="LARGE RIBOSOMAL SUBUNIT PROTEIN EL14"/>
    <property type="match status" value="1"/>
</dbReference>
<keyword evidence="2" id="KW-0687">Ribonucleoprotein</keyword>
<feature type="domain" description="Large ribosomal subunit protein eL14" evidence="3">
    <location>
        <begin position="20"/>
        <end position="79"/>
    </location>
</feature>
<feature type="non-terminal residue" evidence="4">
    <location>
        <position position="1"/>
    </location>
</feature>
<evidence type="ECO:0000313" key="4">
    <source>
        <dbReference type="EMBL" id="KYQ59681.1"/>
    </source>
</evidence>
<evidence type="ECO:0000313" key="5">
    <source>
        <dbReference type="Proteomes" id="UP000075809"/>
    </source>
</evidence>
<evidence type="ECO:0000259" key="3">
    <source>
        <dbReference type="Pfam" id="PF01929"/>
    </source>
</evidence>
<name>A0A151XH98_9HYME</name>
<dbReference type="PANTHER" id="PTHR11127">
    <property type="entry name" value="60S RIBOSOMAL PROTEIN L14"/>
    <property type="match status" value="1"/>
</dbReference>
<dbReference type="GO" id="GO:0003723">
    <property type="term" value="F:RNA binding"/>
    <property type="evidence" value="ECO:0007669"/>
    <property type="project" value="InterPro"/>
</dbReference>
<keyword evidence="5" id="KW-1185">Reference proteome</keyword>
<dbReference type="InterPro" id="IPR039660">
    <property type="entry name" value="Ribosomal_eL14"/>
</dbReference>
<protein>
    <submittedName>
        <fullName evidence="4">60S ribosomal protein L14</fullName>
    </submittedName>
</protein>
<dbReference type="Pfam" id="PF01929">
    <property type="entry name" value="Ribosomal_L14e"/>
    <property type="match status" value="1"/>
</dbReference>
<dbReference type="GO" id="GO:0003735">
    <property type="term" value="F:structural constituent of ribosome"/>
    <property type="evidence" value="ECO:0007669"/>
    <property type="project" value="InterPro"/>
</dbReference>
<dbReference type="InterPro" id="IPR002784">
    <property type="entry name" value="Ribosomal_eL14_dom"/>
</dbReference>
<dbReference type="InterPro" id="IPR014722">
    <property type="entry name" value="Rib_uL2_dom2"/>
</dbReference>
<dbReference type="Gene3D" id="2.30.30.30">
    <property type="match status" value="1"/>
</dbReference>
<dbReference type="STRING" id="64791.A0A151XH98"/>
<organism evidence="4 5">
    <name type="scientific">Mycetomoellerius zeteki</name>
    <dbReference type="NCBI Taxonomy" id="64791"/>
    <lineage>
        <taxon>Eukaryota</taxon>
        <taxon>Metazoa</taxon>
        <taxon>Ecdysozoa</taxon>
        <taxon>Arthropoda</taxon>
        <taxon>Hexapoda</taxon>
        <taxon>Insecta</taxon>
        <taxon>Pterygota</taxon>
        <taxon>Neoptera</taxon>
        <taxon>Endopterygota</taxon>
        <taxon>Hymenoptera</taxon>
        <taxon>Apocrita</taxon>
        <taxon>Aculeata</taxon>
        <taxon>Formicoidea</taxon>
        <taxon>Formicidae</taxon>
        <taxon>Myrmicinae</taxon>
        <taxon>Mycetomoellerius</taxon>
    </lineage>
</organism>
<dbReference type="GO" id="GO:0006412">
    <property type="term" value="P:translation"/>
    <property type="evidence" value="ECO:0007669"/>
    <property type="project" value="InterPro"/>
</dbReference>
<dbReference type="AlphaFoldDB" id="A0A151XH98"/>
<accession>A0A151XH98</accession>
<dbReference type="GO" id="GO:0022625">
    <property type="term" value="C:cytosolic large ribosomal subunit"/>
    <property type="evidence" value="ECO:0007669"/>
    <property type="project" value="TreeGrafter"/>
</dbReference>
<dbReference type="EMBL" id="KQ982138">
    <property type="protein sequence ID" value="KYQ59681.1"/>
    <property type="molecule type" value="Genomic_DNA"/>
</dbReference>
<reference evidence="4 5" key="1">
    <citation type="submission" date="2015-09" db="EMBL/GenBank/DDBJ databases">
        <title>Trachymyrmex zeteki WGS genome.</title>
        <authorList>
            <person name="Nygaard S."/>
            <person name="Hu H."/>
            <person name="Boomsma J."/>
            <person name="Zhang G."/>
        </authorList>
    </citation>
    <scope>NUCLEOTIDE SEQUENCE [LARGE SCALE GENOMIC DNA]</scope>
    <source>
        <strain evidence="4">Tzet28-1</strain>
        <tissue evidence="4">Whole body</tissue>
    </source>
</reference>
<gene>
    <name evidence="4" type="ORF">ALC60_01347</name>
</gene>
<dbReference type="Proteomes" id="UP000075809">
    <property type="component" value="Unassembled WGS sequence"/>
</dbReference>
<proteinExistence type="predicted"/>